<dbReference type="PROSITE" id="PS50977">
    <property type="entry name" value="HTH_TETR_2"/>
    <property type="match status" value="1"/>
</dbReference>
<dbReference type="GO" id="GO:0003700">
    <property type="term" value="F:DNA-binding transcription factor activity"/>
    <property type="evidence" value="ECO:0007669"/>
    <property type="project" value="TreeGrafter"/>
</dbReference>
<feature type="domain" description="HTH tetR-type" evidence="5">
    <location>
        <begin position="13"/>
        <end position="73"/>
    </location>
</feature>
<dbReference type="PANTHER" id="PTHR30055:SF234">
    <property type="entry name" value="HTH-TYPE TRANSCRIPTIONAL REGULATOR BETI"/>
    <property type="match status" value="1"/>
</dbReference>
<keyword evidence="1" id="KW-0805">Transcription regulation</keyword>
<name>A0A939IVB5_9MICO</name>
<sequence>MVRTAAHNEALRDATRETIETAAVRVFARRGFAASSIRHIAEEAHLSTGSIYRHYASKEALFDELLDQATTGQREAAHALASDADPHQLVREFTRSFLSDLRRGSGEAEFFLVMNQGFLTDTPAGTRERLHTTQRPLWHAFSALVRRGQEAGDFAGGDPDQLTTLYFATLSGVAGMHSTMPAATDDTAVDIVLRLLIRKERA</sequence>
<dbReference type="Gene3D" id="1.10.10.60">
    <property type="entry name" value="Homeodomain-like"/>
    <property type="match status" value="1"/>
</dbReference>
<dbReference type="Pfam" id="PF00440">
    <property type="entry name" value="TetR_N"/>
    <property type="match status" value="1"/>
</dbReference>
<protein>
    <submittedName>
        <fullName evidence="6">TetR/AcrR family transcriptional regulator</fullName>
    </submittedName>
</protein>
<evidence type="ECO:0000259" key="5">
    <source>
        <dbReference type="PROSITE" id="PS50977"/>
    </source>
</evidence>
<dbReference type="InterPro" id="IPR036271">
    <property type="entry name" value="Tet_transcr_reg_TetR-rel_C_sf"/>
</dbReference>
<organism evidence="6 7">
    <name type="scientific">Microbacterium esteraromaticum</name>
    <dbReference type="NCBI Taxonomy" id="57043"/>
    <lineage>
        <taxon>Bacteria</taxon>
        <taxon>Bacillati</taxon>
        <taxon>Actinomycetota</taxon>
        <taxon>Actinomycetes</taxon>
        <taxon>Micrococcales</taxon>
        <taxon>Microbacteriaceae</taxon>
        <taxon>Microbacterium</taxon>
    </lineage>
</organism>
<comment type="caution">
    <text evidence="6">The sequence shown here is derived from an EMBL/GenBank/DDBJ whole genome shotgun (WGS) entry which is preliminary data.</text>
</comment>
<evidence type="ECO:0000256" key="2">
    <source>
        <dbReference type="ARBA" id="ARBA00023125"/>
    </source>
</evidence>
<evidence type="ECO:0000313" key="7">
    <source>
        <dbReference type="Proteomes" id="UP000664385"/>
    </source>
</evidence>
<reference evidence="6" key="1">
    <citation type="submission" date="2020-12" db="EMBL/GenBank/DDBJ databases">
        <title>PHA producing bacteria isolated from mangrove.</title>
        <authorList>
            <person name="Zheng W."/>
            <person name="Yu S."/>
            <person name="Huang Y."/>
        </authorList>
    </citation>
    <scope>NUCLEOTIDE SEQUENCE</scope>
    <source>
        <strain evidence="6">GN8-5</strain>
    </source>
</reference>
<dbReference type="PANTHER" id="PTHR30055">
    <property type="entry name" value="HTH-TYPE TRANSCRIPTIONAL REGULATOR RUTR"/>
    <property type="match status" value="1"/>
</dbReference>
<dbReference type="Proteomes" id="UP000664385">
    <property type="component" value="Unassembled WGS sequence"/>
</dbReference>
<dbReference type="InterPro" id="IPR001647">
    <property type="entry name" value="HTH_TetR"/>
</dbReference>
<dbReference type="InterPro" id="IPR050109">
    <property type="entry name" value="HTH-type_TetR-like_transc_reg"/>
</dbReference>
<dbReference type="AlphaFoldDB" id="A0A939IVB5"/>
<dbReference type="GO" id="GO:0000976">
    <property type="term" value="F:transcription cis-regulatory region binding"/>
    <property type="evidence" value="ECO:0007669"/>
    <property type="project" value="TreeGrafter"/>
</dbReference>
<evidence type="ECO:0000256" key="3">
    <source>
        <dbReference type="ARBA" id="ARBA00023163"/>
    </source>
</evidence>
<dbReference type="EMBL" id="JAEMWU010000001">
    <property type="protein sequence ID" value="MBN8205493.1"/>
    <property type="molecule type" value="Genomic_DNA"/>
</dbReference>
<feature type="DNA-binding region" description="H-T-H motif" evidence="4">
    <location>
        <begin position="36"/>
        <end position="55"/>
    </location>
</feature>
<keyword evidence="3" id="KW-0804">Transcription</keyword>
<evidence type="ECO:0000256" key="4">
    <source>
        <dbReference type="PROSITE-ProRule" id="PRU00335"/>
    </source>
</evidence>
<dbReference type="SUPFAM" id="SSF48498">
    <property type="entry name" value="Tetracyclin repressor-like, C-terminal domain"/>
    <property type="match status" value="1"/>
</dbReference>
<dbReference type="PRINTS" id="PR00455">
    <property type="entry name" value="HTHTETR"/>
</dbReference>
<dbReference type="SUPFAM" id="SSF46689">
    <property type="entry name" value="Homeodomain-like"/>
    <property type="match status" value="1"/>
</dbReference>
<proteinExistence type="predicted"/>
<dbReference type="InterPro" id="IPR009057">
    <property type="entry name" value="Homeodomain-like_sf"/>
</dbReference>
<dbReference type="Gene3D" id="1.10.357.10">
    <property type="entry name" value="Tetracycline Repressor, domain 2"/>
    <property type="match status" value="1"/>
</dbReference>
<keyword evidence="2 4" id="KW-0238">DNA-binding</keyword>
<evidence type="ECO:0000313" key="6">
    <source>
        <dbReference type="EMBL" id="MBN8205493.1"/>
    </source>
</evidence>
<accession>A0A939IVB5</accession>
<gene>
    <name evidence="6" type="ORF">JF543_05915</name>
</gene>
<evidence type="ECO:0000256" key="1">
    <source>
        <dbReference type="ARBA" id="ARBA00023015"/>
    </source>
</evidence>